<sequence>MLFLHTSTRVLFDGYCVLRQLGFPNLTLLLKNPSILVSEIHSMERYKG</sequence>
<dbReference type="EMBL" id="HACA01013561">
    <property type="protein sequence ID" value="CDW30922.1"/>
    <property type="molecule type" value="Transcribed_RNA"/>
</dbReference>
<proteinExistence type="predicted"/>
<name>A0A0K2TZ25_LEPSM</name>
<organism evidence="1">
    <name type="scientific">Lepeophtheirus salmonis</name>
    <name type="common">Salmon louse</name>
    <name type="synonym">Caligus salmonis</name>
    <dbReference type="NCBI Taxonomy" id="72036"/>
    <lineage>
        <taxon>Eukaryota</taxon>
        <taxon>Metazoa</taxon>
        <taxon>Ecdysozoa</taxon>
        <taxon>Arthropoda</taxon>
        <taxon>Crustacea</taxon>
        <taxon>Multicrustacea</taxon>
        <taxon>Hexanauplia</taxon>
        <taxon>Copepoda</taxon>
        <taxon>Siphonostomatoida</taxon>
        <taxon>Caligidae</taxon>
        <taxon>Lepeophtheirus</taxon>
    </lineage>
</organism>
<protein>
    <submittedName>
        <fullName evidence="1">Uncharacterized protein</fullName>
    </submittedName>
</protein>
<reference evidence="1" key="1">
    <citation type="submission" date="2014-05" db="EMBL/GenBank/DDBJ databases">
        <authorList>
            <person name="Chronopoulou M."/>
        </authorList>
    </citation>
    <scope>NUCLEOTIDE SEQUENCE</scope>
    <source>
        <tissue evidence="1">Whole organism</tissue>
    </source>
</reference>
<accession>A0A0K2TZ25</accession>
<dbReference type="AlphaFoldDB" id="A0A0K2TZ25"/>
<evidence type="ECO:0000313" key="1">
    <source>
        <dbReference type="EMBL" id="CDW30922.1"/>
    </source>
</evidence>